<dbReference type="Pfam" id="PF12833">
    <property type="entry name" value="HTH_18"/>
    <property type="match status" value="1"/>
</dbReference>
<proteinExistence type="predicted"/>
<evidence type="ECO:0000259" key="5">
    <source>
        <dbReference type="PROSITE" id="PS01124"/>
    </source>
</evidence>
<dbReference type="GO" id="GO:0003700">
    <property type="term" value="F:DNA-binding transcription factor activity"/>
    <property type="evidence" value="ECO:0007669"/>
    <property type="project" value="InterPro"/>
</dbReference>
<dbReference type="Proteomes" id="UP000298246">
    <property type="component" value="Unassembled WGS sequence"/>
</dbReference>
<dbReference type="Gene3D" id="1.10.10.60">
    <property type="entry name" value="Homeodomain-like"/>
    <property type="match status" value="2"/>
</dbReference>
<dbReference type="GO" id="GO:0043565">
    <property type="term" value="F:sequence-specific DNA binding"/>
    <property type="evidence" value="ECO:0007669"/>
    <property type="project" value="InterPro"/>
</dbReference>
<dbReference type="PRINTS" id="PR00032">
    <property type="entry name" value="HTHARAC"/>
</dbReference>
<feature type="domain" description="HTH araC/xylS-type" evidence="5">
    <location>
        <begin position="469"/>
        <end position="567"/>
    </location>
</feature>
<feature type="domain" description="Response regulatory" evidence="6">
    <location>
        <begin position="31"/>
        <end position="148"/>
    </location>
</feature>
<gene>
    <name evidence="7" type="ORF">B5M42_13175</name>
</gene>
<dbReference type="PANTHER" id="PTHR43280:SF28">
    <property type="entry name" value="HTH-TYPE TRANSCRIPTIONAL ACTIVATOR RHAS"/>
    <property type="match status" value="1"/>
</dbReference>
<evidence type="ECO:0000256" key="1">
    <source>
        <dbReference type="ARBA" id="ARBA00023015"/>
    </source>
</evidence>
<accession>A0A4Y8Q0C5</accession>
<evidence type="ECO:0000256" key="3">
    <source>
        <dbReference type="ARBA" id="ARBA00023163"/>
    </source>
</evidence>
<dbReference type="PROSITE" id="PS50110">
    <property type="entry name" value="RESPONSE_REGULATORY"/>
    <property type="match status" value="1"/>
</dbReference>
<dbReference type="AlphaFoldDB" id="A0A4Y8Q0C5"/>
<evidence type="ECO:0000313" key="8">
    <source>
        <dbReference type="Proteomes" id="UP000298246"/>
    </source>
</evidence>
<keyword evidence="8" id="KW-1185">Reference proteome</keyword>
<reference evidence="7 8" key="1">
    <citation type="submission" date="2017-03" db="EMBL/GenBank/DDBJ databases">
        <title>Isolation of Levoglucosan Utilizing Bacteria.</title>
        <authorList>
            <person name="Arya A.S."/>
        </authorList>
    </citation>
    <scope>NUCLEOTIDE SEQUENCE [LARGE SCALE GENOMIC DNA]</scope>
    <source>
        <strain evidence="7 8">MEC069</strain>
    </source>
</reference>
<dbReference type="InterPro" id="IPR009057">
    <property type="entry name" value="Homeodomain-like_sf"/>
</dbReference>
<evidence type="ECO:0008006" key="9">
    <source>
        <dbReference type="Google" id="ProtNLM"/>
    </source>
</evidence>
<evidence type="ECO:0000256" key="4">
    <source>
        <dbReference type="PROSITE-ProRule" id="PRU00169"/>
    </source>
</evidence>
<keyword evidence="2" id="KW-0238">DNA-binding</keyword>
<dbReference type="PROSITE" id="PS01124">
    <property type="entry name" value="HTH_ARAC_FAMILY_2"/>
    <property type="match status" value="1"/>
</dbReference>
<keyword evidence="3" id="KW-0804">Transcription</keyword>
<dbReference type="InterPro" id="IPR011006">
    <property type="entry name" value="CheY-like_superfamily"/>
</dbReference>
<sequence length="571" mass="64360">MHAQRLLHTIFVKRFPIMQSMIAEGGTRMFTVMVVDHEPQSRNELASFLQSDEFREFSCVAAADREAARELAHASAPDIALIRLSLPDAGGMELIREWRASGLPTVCILLTATDEWRPEDDPFAQGAFDCLSLPLCSRAVKQSVMEAAQLLLNRSRRHGSLQQLQRHWREHLRSAKAETLRRWVTTDRSPLENRRDSLEALQLALTFSRAHVGVVRLDYGSIHGGPHKEQDLELLRYGVMNIVQETLSPVYSGLLEAFRDGEHIVWIGNYRGWVAGRLKLHLPLLQINLRKYLRLTASIGIGMPQENINSAALSYRQAREAAEARFYAGRGGCYFYEEERSAAGSAALDAAHAERELYGLEMGIVDAVRTGSQAKALNGIALWLEHCRSKAQYSRSELILRAAALIGELRRQLFQSAGSPWPGEAQLEEAVAKLAQWETFDELAASLSEMVGALAGHLQRSKPLHRVIQEVLELISGKYDTALTLESAAKSVYVSPVYLSRLFKKEMGVNFLTYLHHYRIAQAKKLLEEQRMKIVSVAKTVGYQNECHFSITFKKWTGLTPSEYQKQHRRA</sequence>
<keyword evidence="1" id="KW-0805">Transcription regulation</keyword>
<dbReference type="InterPro" id="IPR001789">
    <property type="entry name" value="Sig_transdc_resp-reg_receiver"/>
</dbReference>
<comment type="caution">
    <text evidence="4">Lacks conserved residue(s) required for the propagation of feature annotation.</text>
</comment>
<evidence type="ECO:0000256" key="2">
    <source>
        <dbReference type="ARBA" id="ARBA00023125"/>
    </source>
</evidence>
<dbReference type="SMART" id="SM00342">
    <property type="entry name" value="HTH_ARAC"/>
    <property type="match status" value="1"/>
</dbReference>
<dbReference type="Pfam" id="PF00072">
    <property type="entry name" value="Response_reg"/>
    <property type="match status" value="1"/>
</dbReference>
<evidence type="ECO:0000313" key="7">
    <source>
        <dbReference type="EMBL" id="TFE87106.1"/>
    </source>
</evidence>
<dbReference type="SUPFAM" id="SSF52172">
    <property type="entry name" value="CheY-like"/>
    <property type="match status" value="1"/>
</dbReference>
<dbReference type="SUPFAM" id="SSF46689">
    <property type="entry name" value="Homeodomain-like"/>
    <property type="match status" value="2"/>
</dbReference>
<protein>
    <recommendedName>
        <fullName evidence="9">AraC family transcriptional regulator</fullName>
    </recommendedName>
</protein>
<dbReference type="GO" id="GO:0000160">
    <property type="term" value="P:phosphorelay signal transduction system"/>
    <property type="evidence" value="ECO:0007669"/>
    <property type="project" value="InterPro"/>
</dbReference>
<dbReference type="InterPro" id="IPR018060">
    <property type="entry name" value="HTH_AraC"/>
</dbReference>
<evidence type="ECO:0000259" key="6">
    <source>
        <dbReference type="PROSITE" id="PS50110"/>
    </source>
</evidence>
<dbReference type="Gene3D" id="3.40.50.2300">
    <property type="match status" value="1"/>
</dbReference>
<comment type="caution">
    <text evidence="7">The sequence shown here is derived from an EMBL/GenBank/DDBJ whole genome shotgun (WGS) entry which is preliminary data.</text>
</comment>
<dbReference type="PANTHER" id="PTHR43280">
    <property type="entry name" value="ARAC-FAMILY TRANSCRIPTIONAL REGULATOR"/>
    <property type="match status" value="1"/>
</dbReference>
<dbReference type="InterPro" id="IPR020449">
    <property type="entry name" value="Tscrpt_reg_AraC-type_HTH"/>
</dbReference>
<dbReference type="SMART" id="SM00448">
    <property type="entry name" value="REC"/>
    <property type="match status" value="1"/>
</dbReference>
<dbReference type="EMBL" id="MYFO01000015">
    <property type="protein sequence ID" value="TFE87106.1"/>
    <property type="molecule type" value="Genomic_DNA"/>
</dbReference>
<name>A0A4Y8Q0C5_9BACL</name>
<organism evidence="7 8">
    <name type="scientific">Paenibacillus athensensis</name>
    <dbReference type="NCBI Taxonomy" id="1967502"/>
    <lineage>
        <taxon>Bacteria</taxon>
        <taxon>Bacillati</taxon>
        <taxon>Bacillota</taxon>
        <taxon>Bacilli</taxon>
        <taxon>Bacillales</taxon>
        <taxon>Paenibacillaceae</taxon>
        <taxon>Paenibacillus</taxon>
    </lineage>
</organism>